<keyword evidence="1" id="KW-0479">Metal-binding</keyword>
<protein>
    <recommendedName>
        <fullName evidence="7">Xylanolytic transcriptional activator regulatory domain-containing protein</fullName>
    </recommendedName>
</protein>
<keyword evidence="5" id="KW-0804">Transcription</keyword>
<feature type="non-terminal residue" evidence="8">
    <location>
        <position position="550"/>
    </location>
</feature>
<evidence type="ECO:0000313" key="8">
    <source>
        <dbReference type="EMBL" id="KAF2124239.1"/>
    </source>
</evidence>
<feature type="domain" description="Xylanolytic transcriptional activator regulatory" evidence="7">
    <location>
        <begin position="253"/>
        <end position="327"/>
    </location>
</feature>
<name>A0A6A5ZXI1_9PLEO</name>
<reference evidence="8" key="1">
    <citation type="journal article" date="2020" name="Stud. Mycol.">
        <title>101 Dothideomycetes genomes: a test case for predicting lifestyles and emergence of pathogens.</title>
        <authorList>
            <person name="Haridas S."/>
            <person name="Albert R."/>
            <person name="Binder M."/>
            <person name="Bloem J."/>
            <person name="Labutti K."/>
            <person name="Salamov A."/>
            <person name="Andreopoulos B."/>
            <person name="Baker S."/>
            <person name="Barry K."/>
            <person name="Bills G."/>
            <person name="Bluhm B."/>
            <person name="Cannon C."/>
            <person name="Castanera R."/>
            <person name="Culley D."/>
            <person name="Daum C."/>
            <person name="Ezra D."/>
            <person name="Gonzalez J."/>
            <person name="Henrissat B."/>
            <person name="Kuo A."/>
            <person name="Liang C."/>
            <person name="Lipzen A."/>
            <person name="Lutzoni F."/>
            <person name="Magnuson J."/>
            <person name="Mondo S."/>
            <person name="Nolan M."/>
            <person name="Ohm R."/>
            <person name="Pangilinan J."/>
            <person name="Park H.-J."/>
            <person name="Ramirez L."/>
            <person name="Alfaro M."/>
            <person name="Sun H."/>
            <person name="Tritt A."/>
            <person name="Yoshinaga Y."/>
            <person name="Zwiers L.-H."/>
            <person name="Turgeon B."/>
            <person name="Goodwin S."/>
            <person name="Spatafora J."/>
            <person name="Crous P."/>
            <person name="Grigoriev I."/>
        </authorList>
    </citation>
    <scope>NUCLEOTIDE SEQUENCE</scope>
    <source>
        <strain evidence="8">CBS 119687</strain>
    </source>
</reference>
<dbReference type="AlphaFoldDB" id="A0A6A5ZXI1"/>
<dbReference type="PANTHER" id="PTHR31944">
    <property type="entry name" value="HEME-RESPONSIVE ZINC FINGER TRANSCRIPTION FACTOR HAP1"/>
    <property type="match status" value="1"/>
</dbReference>
<accession>A0A6A5ZXI1</accession>
<dbReference type="InterPro" id="IPR051430">
    <property type="entry name" value="Fungal_TF_Env_Response"/>
</dbReference>
<dbReference type="GO" id="GO:0000978">
    <property type="term" value="F:RNA polymerase II cis-regulatory region sequence-specific DNA binding"/>
    <property type="evidence" value="ECO:0007669"/>
    <property type="project" value="TreeGrafter"/>
</dbReference>
<evidence type="ECO:0000256" key="3">
    <source>
        <dbReference type="ARBA" id="ARBA00023015"/>
    </source>
</evidence>
<evidence type="ECO:0000256" key="6">
    <source>
        <dbReference type="ARBA" id="ARBA00023242"/>
    </source>
</evidence>
<dbReference type="GeneID" id="54403265"/>
<dbReference type="InterPro" id="IPR007219">
    <property type="entry name" value="XnlR_reg_dom"/>
</dbReference>
<keyword evidence="9" id="KW-1185">Reference proteome</keyword>
<dbReference type="EMBL" id="ML977520">
    <property type="protein sequence ID" value="KAF2124239.1"/>
    <property type="molecule type" value="Genomic_DNA"/>
</dbReference>
<proteinExistence type="predicted"/>
<dbReference type="OrthoDB" id="5414787at2759"/>
<sequence length="550" mass="61791">NPSLTALEDLQNRMARVEEMLGVRNERTAEKEETPPAKLLGTLVVKGTRSVYHGQNDRVTLLNQVSNTHWFLDVKDFINNEVSKDEELQAAAKQVKFLQNKSQAKVSSPDVAEPDFSLALLKLREFLPPKTYCDRLVGIYCQHFERTMRILHIPTFMHQYEQIWANSNPDLCTSSSIIPQVTAVLTMAYHMDDSIYINNGQPYRTYLRGAAIELIQAWLDELGRKQRTELTTLQVEILLLLSKSLGQLSPEKLWTSTGALVRSGMMMGLHMNSSGNAKITPYQSEMRRRLWATVLEIDLQASMHAGMPLVSPEFSLADLVPANIDDSEFDESTTVLPPSRPLNIYTDNIYQVHLANCLPQRLKALSLVHRSAPNIDEAIDLGRQIEHHLSSKPPILSLSTNSPNTTSGSILHRVLLDVYLRRPLLYLYKPLIQDPTTTTHPEIHTHCLTSSLTILSYQSLFTPLALQTITPNPTPLQTFFHRCCKADILWAALSTCQHIKTLRPSSRDCAALVETVESTIQSLIARIDQKGSDVKDIVFLGLALQAVSQP</sequence>
<dbReference type="GO" id="GO:0001228">
    <property type="term" value="F:DNA-binding transcription activator activity, RNA polymerase II-specific"/>
    <property type="evidence" value="ECO:0007669"/>
    <property type="project" value="TreeGrafter"/>
</dbReference>
<feature type="non-terminal residue" evidence="8">
    <location>
        <position position="1"/>
    </location>
</feature>
<evidence type="ECO:0000256" key="1">
    <source>
        <dbReference type="ARBA" id="ARBA00022723"/>
    </source>
</evidence>
<keyword evidence="2" id="KW-0862">Zinc</keyword>
<dbReference type="RefSeq" id="XP_033518632.1">
    <property type="nucleotide sequence ID" value="XM_033662833.1"/>
</dbReference>
<dbReference type="GO" id="GO:0006351">
    <property type="term" value="P:DNA-templated transcription"/>
    <property type="evidence" value="ECO:0007669"/>
    <property type="project" value="InterPro"/>
</dbReference>
<evidence type="ECO:0000313" key="9">
    <source>
        <dbReference type="Proteomes" id="UP000799771"/>
    </source>
</evidence>
<evidence type="ECO:0000256" key="5">
    <source>
        <dbReference type="ARBA" id="ARBA00023163"/>
    </source>
</evidence>
<dbReference type="PANTHER" id="PTHR31944:SF131">
    <property type="entry name" value="HEME-RESPONSIVE ZINC FINGER TRANSCRIPTION FACTOR HAP1"/>
    <property type="match status" value="1"/>
</dbReference>
<evidence type="ECO:0000256" key="2">
    <source>
        <dbReference type="ARBA" id="ARBA00022833"/>
    </source>
</evidence>
<keyword evidence="3" id="KW-0805">Transcription regulation</keyword>
<keyword evidence="4" id="KW-0238">DNA-binding</keyword>
<keyword evidence="6" id="KW-0539">Nucleus</keyword>
<dbReference type="SMART" id="SM00906">
    <property type="entry name" value="Fungal_trans"/>
    <property type="match status" value="1"/>
</dbReference>
<dbReference type="GO" id="GO:0008270">
    <property type="term" value="F:zinc ion binding"/>
    <property type="evidence" value="ECO:0007669"/>
    <property type="project" value="InterPro"/>
</dbReference>
<evidence type="ECO:0000259" key="7">
    <source>
        <dbReference type="SMART" id="SM00906"/>
    </source>
</evidence>
<dbReference type="Proteomes" id="UP000799771">
    <property type="component" value="Unassembled WGS sequence"/>
</dbReference>
<organism evidence="8 9">
    <name type="scientific">Dothidotthia symphoricarpi CBS 119687</name>
    <dbReference type="NCBI Taxonomy" id="1392245"/>
    <lineage>
        <taxon>Eukaryota</taxon>
        <taxon>Fungi</taxon>
        <taxon>Dikarya</taxon>
        <taxon>Ascomycota</taxon>
        <taxon>Pezizomycotina</taxon>
        <taxon>Dothideomycetes</taxon>
        <taxon>Pleosporomycetidae</taxon>
        <taxon>Pleosporales</taxon>
        <taxon>Dothidotthiaceae</taxon>
        <taxon>Dothidotthia</taxon>
    </lineage>
</organism>
<dbReference type="CDD" id="cd12148">
    <property type="entry name" value="fungal_TF_MHR"/>
    <property type="match status" value="1"/>
</dbReference>
<dbReference type="GO" id="GO:0005634">
    <property type="term" value="C:nucleus"/>
    <property type="evidence" value="ECO:0007669"/>
    <property type="project" value="TreeGrafter"/>
</dbReference>
<dbReference type="Pfam" id="PF04082">
    <property type="entry name" value="Fungal_trans"/>
    <property type="match status" value="1"/>
</dbReference>
<gene>
    <name evidence="8" type="ORF">P153DRAFT_261256</name>
</gene>
<evidence type="ECO:0000256" key="4">
    <source>
        <dbReference type="ARBA" id="ARBA00023125"/>
    </source>
</evidence>